<dbReference type="EMBL" id="JACHEK010000002">
    <property type="protein sequence ID" value="MBB6143017.1"/>
    <property type="molecule type" value="Genomic_DNA"/>
</dbReference>
<protein>
    <submittedName>
        <fullName evidence="9">Thiosulfate reductase cytochrome b subunit</fullName>
    </submittedName>
</protein>
<evidence type="ECO:0000256" key="5">
    <source>
        <dbReference type="ARBA" id="ARBA00023136"/>
    </source>
</evidence>
<dbReference type="InterPro" id="IPR051542">
    <property type="entry name" value="Hydrogenase_cytochrome"/>
</dbReference>
<dbReference type="Pfam" id="PF01292">
    <property type="entry name" value="Ni_hydr_CYTB"/>
    <property type="match status" value="1"/>
</dbReference>
<feature type="region of interest" description="Disordered" evidence="6">
    <location>
        <begin position="1"/>
        <end position="56"/>
    </location>
</feature>
<organism evidence="9 10">
    <name type="scientific">Silvibacterium bohemicum</name>
    <dbReference type="NCBI Taxonomy" id="1577686"/>
    <lineage>
        <taxon>Bacteria</taxon>
        <taxon>Pseudomonadati</taxon>
        <taxon>Acidobacteriota</taxon>
        <taxon>Terriglobia</taxon>
        <taxon>Terriglobales</taxon>
        <taxon>Acidobacteriaceae</taxon>
        <taxon>Silvibacterium</taxon>
    </lineage>
</organism>
<comment type="caution">
    <text evidence="9">The sequence shown here is derived from an EMBL/GenBank/DDBJ whole genome shotgun (WGS) entry which is preliminary data.</text>
</comment>
<evidence type="ECO:0000256" key="2">
    <source>
        <dbReference type="ARBA" id="ARBA00022475"/>
    </source>
</evidence>
<dbReference type="GO" id="GO:0020037">
    <property type="term" value="F:heme binding"/>
    <property type="evidence" value="ECO:0007669"/>
    <property type="project" value="TreeGrafter"/>
</dbReference>
<keyword evidence="10" id="KW-1185">Reference proteome</keyword>
<accession>A0A841JR50</accession>
<dbReference type="AlphaFoldDB" id="A0A841JR50"/>
<dbReference type="InterPro" id="IPR011577">
    <property type="entry name" value="Cyt_b561_bac/Ni-Hgenase"/>
</dbReference>
<dbReference type="GO" id="GO:0005886">
    <property type="term" value="C:plasma membrane"/>
    <property type="evidence" value="ECO:0007669"/>
    <property type="project" value="UniProtKB-SubCell"/>
</dbReference>
<evidence type="ECO:0000256" key="3">
    <source>
        <dbReference type="ARBA" id="ARBA00022692"/>
    </source>
</evidence>
<evidence type="ECO:0000313" key="10">
    <source>
        <dbReference type="Proteomes" id="UP000538666"/>
    </source>
</evidence>
<feature type="transmembrane region" description="Helical" evidence="7">
    <location>
        <begin position="203"/>
        <end position="223"/>
    </location>
</feature>
<evidence type="ECO:0000256" key="6">
    <source>
        <dbReference type="SAM" id="MobiDB-lite"/>
    </source>
</evidence>
<dbReference type="RefSeq" id="WP_082125921.1">
    <property type="nucleotide sequence ID" value="NZ_JACHEK010000002.1"/>
</dbReference>
<dbReference type="GO" id="GO:0009055">
    <property type="term" value="F:electron transfer activity"/>
    <property type="evidence" value="ECO:0007669"/>
    <property type="project" value="InterPro"/>
</dbReference>
<dbReference type="Gene3D" id="1.20.950.20">
    <property type="entry name" value="Transmembrane di-heme cytochromes, Chain C"/>
    <property type="match status" value="1"/>
</dbReference>
<name>A0A841JR50_9BACT</name>
<keyword evidence="2" id="KW-1003">Cell membrane</keyword>
<dbReference type="OrthoDB" id="257690at2"/>
<keyword evidence="3 7" id="KW-0812">Transmembrane</keyword>
<evidence type="ECO:0000256" key="1">
    <source>
        <dbReference type="ARBA" id="ARBA00004651"/>
    </source>
</evidence>
<feature type="transmembrane region" description="Helical" evidence="7">
    <location>
        <begin position="74"/>
        <end position="93"/>
    </location>
</feature>
<dbReference type="SUPFAM" id="SSF81342">
    <property type="entry name" value="Transmembrane di-heme cytochromes"/>
    <property type="match status" value="1"/>
</dbReference>
<dbReference type="GO" id="GO:0022904">
    <property type="term" value="P:respiratory electron transport chain"/>
    <property type="evidence" value="ECO:0007669"/>
    <property type="project" value="InterPro"/>
</dbReference>
<comment type="subcellular location">
    <subcellularLocation>
        <location evidence="1">Cell membrane</location>
        <topology evidence="1">Multi-pass membrane protein</topology>
    </subcellularLocation>
</comment>
<dbReference type="Proteomes" id="UP000538666">
    <property type="component" value="Unassembled WGS sequence"/>
</dbReference>
<feature type="transmembrane region" description="Helical" evidence="7">
    <location>
        <begin position="243"/>
        <end position="264"/>
    </location>
</feature>
<evidence type="ECO:0000259" key="8">
    <source>
        <dbReference type="Pfam" id="PF01292"/>
    </source>
</evidence>
<sequence>MDESNGIRLDDSSNPPPEKSSLPGERQVIETDAPALGVQAEESNADQEPKPAERKRTTVRVEYKHSLATRWMHWINFPLLFVMIYSGILIYWADSQHEGLNAHHVYRIGIGDWTLFRFFPRWFYNNLNLKYQLAQGLAYHFFFMWFFALNGIAYVLYTVLSGEWRNLVPTRHSLAGAFHVVLHDLGLSKRPLPEQKFNDAQRIAYTGVVLMGVGSLLTGLAIYKPTQLHIITALLGGYEMARWFHFWLTLSYVGFFLMHVAQVIRAGWNNFRAMLIGYQVVPAQATKREEVSSGQDAP</sequence>
<evidence type="ECO:0000256" key="7">
    <source>
        <dbReference type="SAM" id="Phobius"/>
    </source>
</evidence>
<proteinExistence type="predicted"/>
<feature type="domain" description="Cytochrome b561 bacterial/Ni-hydrogenase" evidence="8">
    <location>
        <begin position="65"/>
        <end position="275"/>
    </location>
</feature>
<evidence type="ECO:0000313" key="9">
    <source>
        <dbReference type="EMBL" id="MBB6143017.1"/>
    </source>
</evidence>
<dbReference type="PANTHER" id="PTHR30485">
    <property type="entry name" value="NI/FE-HYDROGENASE 1 B-TYPE CYTOCHROME SUBUNIT"/>
    <property type="match status" value="1"/>
</dbReference>
<evidence type="ECO:0000256" key="4">
    <source>
        <dbReference type="ARBA" id="ARBA00022989"/>
    </source>
</evidence>
<dbReference type="PANTHER" id="PTHR30485:SF1">
    <property type="entry name" value="CYTOCHROME YDHU-RELATED"/>
    <property type="match status" value="1"/>
</dbReference>
<feature type="transmembrane region" description="Helical" evidence="7">
    <location>
        <begin position="137"/>
        <end position="157"/>
    </location>
</feature>
<keyword evidence="4 7" id="KW-1133">Transmembrane helix</keyword>
<reference evidence="9 10" key="1">
    <citation type="submission" date="2020-08" db="EMBL/GenBank/DDBJ databases">
        <title>Genomic Encyclopedia of Type Strains, Phase IV (KMG-IV): sequencing the most valuable type-strain genomes for metagenomic binning, comparative biology and taxonomic classification.</title>
        <authorList>
            <person name="Goeker M."/>
        </authorList>
    </citation>
    <scope>NUCLEOTIDE SEQUENCE [LARGE SCALE GENOMIC DNA]</scope>
    <source>
        <strain evidence="9 10">DSM 103733</strain>
    </source>
</reference>
<keyword evidence="5 7" id="KW-0472">Membrane</keyword>
<gene>
    <name evidence="9" type="ORF">HNQ77_000961</name>
</gene>
<feature type="compositionally biased region" description="Basic and acidic residues" evidence="6">
    <location>
        <begin position="47"/>
        <end position="56"/>
    </location>
</feature>
<dbReference type="InterPro" id="IPR016174">
    <property type="entry name" value="Di-haem_cyt_TM"/>
</dbReference>